<sequence>MAGKKDNYLSFVIGNLTDAQAANIMSDVAKSKNKHAPSARSVGAITKQDGVGSILAKGWQNLIGKNE</sequence>
<organism evidence="1 2">
    <name type="scientific">Roseburia porci</name>
    <dbReference type="NCBI Taxonomy" id="2605790"/>
    <lineage>
        <taxon>Bacteria</taxon>
        <taxon>Bacillati</taxon>
        <taxon>Bacillota</taxon>
        <taxon>Clostridia</taxon>
        <taxon>Lachnospirales</taxon>
        <taxon>Lachnospiraceae</taxon>
        <taxon>Roseburia</taxon>
    </lineage>
</organism>
<gene>
    <name evidence="1" type="ORF">FYJ75_13965</name>
</gene>
<evidence type="ECO:0000313" key="1">
    <source>
        <dbReference type="EMBL" id="MST76071.1"/>
    </source>
</evidence>
<accession>A0A6L5YWE6</accession>
<dbReference type="EMBL" id="VUNI01000039">
    <property type="protein sequence ID" value="MST76071.1"/>
    <property type="molecule type" value="Genomic_DNA"/>
</dbReference>
<comment type="caution">
    <text evidence="1">The sequence shown here is derived from an EMBL/GenBank/DDBJ whole genome shotgun (WGS) entry which is preliminary data.</text>
</comment>
<protein>
    <submittedName>
        <fullName evidence="1">Uncharacterized protein</fullName>
    </submittedName>
</protein>
<proteinExistence type="predicted"/>
<evidence type="ECO:0000313" key="2">
    <source>
        <dbReference type="Proteomes" id="UP000474024"/>
    </source>
</evidence>
<dbReference type="Proteomes" id="UP000474024">
    <property type="component" value="Unassembled WGS sequence"/>
</dbReference>
<reference evidence="1 2" key="1">
    <citation type="submission" date="2019-08" db="EMBL/GenBank/DDBJ databases">
        <title>In-depth cultivation of the pig gut microbiome towards novel bacterial diversity and tailored functional studies.</title>
        <authorList>
            <person name="Wylensek D."/>
            <person name="Hitch T.C.A."/>
            <person name="Clavel T."/>
        </authorList>
    </citation>
    <scope>NUCLEOTIDE SEQUENCE [LARGE SCALE GENOMIC DNA]</scope>
    <source>
        <strain evidence="1 2">MUC/MUC-530-WT-4D</strain>
    </source>
</reference>
<name>A0A6L5YWE6_9FIRM</name>
<dbReference type="RefSeq" id="WP_154431029.1">
    <property type="nucleotide sequence ID" value="NZ_VUNI01000039.1"/>
</dbReference>
<dbReference type="AlphaFoldDB" id="A0A6L5YWE6"/>
<keyword evidence="2" id="KW-1185">Reference proteome</keyword>